<reference evidence="11 12" key="1">
    <citation type="submission" date="2014-04" db="EMBL/GenBank/DDBJ databases">
        <title>Draft genome sequence of Bacillus azotoformans MEV2011, a (co-) denitrifying strain unable to grow in the presence of oxygen.</title>
        <authorList>
            <person name="Nielsen M."/>
            <person name="Schreiber L."/>
            <person name="Finster K."/>
            <person name="Schramm A."/>
        </authorList>
    </citation>
    <scope>NUCLEOTIDE SEQUENCE [LARGE SCALE GENOMIC DNA]</scope>
    <source>
        <strain evidence="11 12">MEV2011</strain>
    </source>
</reference>
<dbReference type="PRINTS" id="PR00070">
    <property type="entry name" value="DHFR"/>
</dbReference>
<dbReference type="RefSeq" id="WP_035197103.1">
    <property type="nucleotide sequence ID" value="NZ_JJRY01000016.1"/>
</dbReference>
<evidence type="ECO:0000256" key="9">
    <source>
        <dbReference type="RuleBase" id="RU004474"/>
    </source>
</evidence>
<keyword evidence="6 8" id="KW-0560">Oxidoreductase</keyword>
<feature type="domain" description="DHFR" evidence="10">
    <location>
        <begin position="1"/>
        <end position="160"/>
    </location>
</feature>
<comment type="similarity">
    <text evidence="2 8 9">Belongs to the dihydrofolate reductase family.</text>
</comment>
<dbReference type="EMBL" id="JJRY01000016">
    <property type="protein sequence ID" value="KEF37312.1"/>
    <property type="molecule type" value="Genomic_DNA"/>
</dbReference>
<dbReference type="PANTHER" id="PTHR48069:SF3">
    <property type="entry name" value="DIHYDROFOLATE REDUCTASE"/>
    <property type="match status" value="1"/>
</dbReference>
<dbReference type="GO" id="GO:0046655">
    <property type="term" value="P:folic acid metabolic process"/>
    <property type="evidence" value="ECO:0007669"/>
    <property type="project" value="TreeGrafter"/>
</dbReference>
<dbReference type="GO" id="GO:0004146">
    <property type="term" value="F:dihydrofolate reductase activity"/>
    <property type="evidence" value="ECO:0007669"/>
    <property type="project" value="UniProtKB-EC"/>
</dbReference>
<name>A0A072NJ65_SCHAZ</name>
<dbReference type="Pfam" id="PF00186">
    <property type="entry name" value="DHFR_1"/>
    <property type="match status" value="1"/>
</dbReference>
<proteinExistence type="inferred from homology"/>
<dbReference type="Gene3D" id="3.40.430.10">
    <property type="entry name" value="Dihydrofolate Reductase, subunit A"/>
    <property type="match status" value="1"/>
</dbReference>
<evidence type="ECO:0000313" key="12">
    <source>
        <dbReference type="Proteomes" id="UP000027936"/>
    </source>
</evidence>
<comment type="caution">
    <text evidence="11">The sequence shown here is derived from an EMBL/GenBank/DDBJ whole genome shotgun (WGS) entry which is preliminary data.</text>
</comment>
<dbReference type="Proteomes" id="UP000027936">
    <property type="component" value="Unassembled WGS sequence"/>
</dbReference>
<evidence type="ECO:0000256" key="3">
    <source>
        <dbReference type="ARBA" id="ARBA00012856"/>
    </source>
</evidence>
<evidence type="ECO:0000259" key="10">
    <source>
        <dbReference type="PROSITE" id="PS51330"/>
    </source>
</evidence>
<comment type="pathway">
    <text evidence="1 8">Cofactor biosynthesis; tetrahydrofolate biosynthesis; 5,6,7,8-tetrahydrofolate from 7,8-dihydrofolate: step 1/1.</text>
</comment>
<evidence type="ECO:0000256" key="5">
    <source>
        <dbReference type="ARBA" id="ARBA00022857"/>
    </source>
</evidence>
<dbReference type="GO" id="GO:0005829">
    <property type="term" value="C:cytosol"/>
    <property type="evidence" value="ECO:0007669"/>
    <property type="project" value="TreeGrafter"/>
</dbReference>
<dbReference type="PROSITE" id="PS00075">
    <property type="entry name" value="DHFR_1"/>
    <property type="match status" value="1"/>
</dbReference>
<dbReference type="AlphaFoldDB" id="A0A072NJ65"/>
<dbReference type="PANTHER" id="PTHR48069">
    <property type="entry name" value="DIHYDROFOLATE REDUCTASE"/>
    <property type="match status" value="1"/>
</dbReference>
<dbReference type="SUPFAM" id="SSF53597">
    <property type="entry name" value="Dihydrofolate reductase-like"/>
    <property type="match status" value="1"/>
</dbReference>
<dbReference type="UniPathway" id="UPA00077">
    <property type="reaction ID" value="UER00158"/>
</dbReference>
<dbReference type="InterPro" id="IPR012259">
    <property type="entry name" value="DHFR"/>
</dbReference>
<dbReference type="PIRSF" id="PIRSF000194">
    <property type="entry name" value="DHFR"/>
    <property type="match status" value="1"/>
</dbReference>
<organism evidence="11 12">
    <name type="scientific">Schinkia azotoformans MEV2011</name>
    <dbReference type="NCBI Taxonomy" id="1348973"/>
    <lineage>
        <taxon>Bacteria</taxon>
        <taxon>Bacillati</taxon>
        <taxon>Bacillota</taxon>
        <taxon>Bacilli</taxon>
        <taxon>Bacillales</taxon>
        <taxon>Bacillaceae</taxon>
        <taxon>Calidifontibacillus/Schinkia group</taxon>
        <taxon>Schinkia</taxon>
    </lineage>
</organism>
<sequence length="163" mass="18600">MISIVVAMDKNRVIGKNNQLPWHLPADLAFFKKATMGKVIVMGRKTHESIGRPLPGRENIILTKNKDYQAEGCAIIHSIDDVFDLEKTENGEVCVIGGAEIFKEVLTCTDRLYITEIDHEFEGDTFFPPIKDSDWTLVSKEKGPKDEKNPYDYYFAIYERILS</sequence>
<accession>A0A072NJ65</accession>
<dbReference type="GO" id="GO:0006730">
    <property type="term" value="P:one-carbon metabolic process"/>
    <property type="evidence" value="ECO:0007669"/>
    <property type="project" value="UniProtKB-KW"/>
</dbReference>
<comment type="catalytic activity">
    <reaction evidence="8">
        <text>(6S)-5,6,7,8-tetrahydrofolate + NADP(+) = 7,8-dihydrofolate + NADPH + H(+)</text>
        <dbReference type="Rhea" id="RHEA:15009"/>
        <dbReference type="ChEBI" id="CHEBI:15378"/>
        <dbReference type="ChEBI" id="CHEBI:57451"/>
        <dbReference type="ChEBI" id="CHEBI:57453"/>
        <dbReference type="ChEBI" id="CHEBI:57783"/>
        <dbReference type="ChEBI" id="CHEBI:58349"/>
        <dbReference type="EC" id="1.5.1.3"/>
    </reaction>
</comment>
<gene>
    <name evidence="11" type="ORF">M670_03560</name>
</gene>
<protein>
    <recommendedName>
        <fullName evidence="3 8">Dihydrofolate reductase</fullName>
        <ecNumber evidence="3 8">1.5.1.3</ecNumber>
    </recommendedName>
</protein>
<dbReference type="InterPro" id="IPR017925">
    <property type="entry name" value="DHFR_CS"/>
</dbReference>
<dbReference type="OrthoDB" id="9804315at2"/>
<keyword evidence="5 8" id="KW-0521">NADP</keyword>
<dbReference type="PATRIC" id="fig|1348973.3.peg.3436"/>
<evidence type="ECO:0000256" key="6">
    <source>
        <dbReference type="ARBA" id="ARBA00023002"/>
    </source>
</evidence>
<evidence type="ECO:0000256" key="8">
    <source>
        <dbReference type="PIRNR" id="PIRNR000194"/>
    </source>
</evidence>
<dbReference type="InterPro" id="IPR024072">
    <property type="entry name" value="DHFR-like_dom_sf"/>
</dbReference>
<comment type="function">
    <text evidence="7 8">Key enzyme in folate metabolism. Catalyzes an essential reaction for de novo glycine and purine synthesis, and for DNA precursor synthesis.</text>
</comment>
<dbReference type="InterPro" id="IPR001796">
    <property type="entry name" value="DHFR_dom"/>
</dbReference>
<dbReference type="GO" id="GO:0046654">
    <property type="term" value="P:tetrahydrofolate biosynthetic process"/>
    <property type="evidence" value="ECO:0007669"/>
    <property type="project" value="UniProtKB-UniPathway"/>
</dbReference>
<dbReference type="EC" id="1.5.1.3" evidence="3 8"/>
<evidence type="ECO:0000256" key="7">
    <source>
        <dbReference type="ARBA" id="ARBA00025067"/>
    </source>
</evidence>
<keyword evidence="4 8" id="KW-0554">One-carbon metabolism</keyword>
<evidence type="ECO:0000313" key="11">
    <source>
        <dbReference type="EMBL" id="KEF37312.1"/>
    </source>
</evidence>
<dbReference type="GO" id="GO:0046452">
    <property type="term" value="P:dihydrofolate metabolic process"/>
    <property type="evidence" value="ECO:0007669"/>
    <property type="project" value="TreeGrafter"/>
</dbReference>
<evidence type="ECO:0000256" key="4">
    <source>
        <dbReference type="ARBA" id="ARBA00022563"/>
    </source>
</evidence>
<evidence type="ECO:0000256" key="1">
    <source>
        <dbReference type="ARBA" id="ARBA00004903"/>
    </source>
</evidence>
<dbReference type="PROSITE" id="PS51330">
    <property type="entry name" value="DHFR_2"/>
    <property type="match status" value="1"/>
</dbReference>
<dbReference type="GO" id="GO:0070401">
    <property type="term" value="F:NADP+ binding"/>
    <property type="evidence" value="ECO:0007669"/>
    <property type="project" value="UniProtKB-ARBA"/>
</dbReference>
<dbReference type="FunFam" id="3.40.430.10:FF:000001">
    <property type="entry name" value="Dihydrofolate reductase"/>
    <property type="match status" value="1"/>
</dbReference>
<dbReference type="CDD" id="cd00209">
    <property type="entry name" value="DHFR"/>
    <property type="match status" value="1"/>
</dbReference>
<evidence type="ECO:0000256" key="2">
    <source>
        <dbReference type="ARBA" id="ARBA00009539"/>
    </source>
</evidence>